<reference evidence="2 3" key="1">
    <citation type="journal article" date="2014" name="PLoS ONE">
        <title>Reduction of Hydrogen Peroxide Accumulation and Toxicity by a Catalase from Mycoplasma iowae.</title>
        <authorList>
            <person name="Pritchard R.E."/>
            <person name="Prassinos A.J."/>
            <person name="Osborne J.D."/>
            <person name="Raviv Z."/>
            <person name="Balish M.F."/>
        </authorList>
    </citation>
    <scope>NUCLEOTIDE SEQUENCE [LARGE SCALE GENOMIC DNA]</scope>
    <source>
        <strain evidence="2 3">DK-CPA</strain>
    </source>
</reference>
<gene>
    <name evidence="2" type="ORF">P271_528</name>
</gene>
<protein>
    <submittedName>
        <fullName evidence="2">Uncharacterized protein</fullName>
    </submittedName>
</protein>
<dbReference type="Proteomes" id="UP000028523">
    <property type="component" value="Unassembled WGS sequence"/>
</dbReference>
<keyword evidence="1" id="KW-0812">Transmembrane</keyword>
<evidence type="ECO:0000256" key="1">
    <source>
        <dbReference type="SAM" id="Phobius"/>
    </source>
</evidence>
<keyword evidence="3" id="KW-1185">Reference proteome</keyword>
<dbReference type="EMBL" id="AWQU01000072">
    <property type="protein sequence ID" value="KFB07677.1"/>
    <property type="molecule type" value="Genomic_DNA"/>
</dbReference>
<evidence type="ECO:0000313" key="2">
    <source>
        <dbReference type="EMBL" id="KFB07677.1"/>
    </source>
</evidence>
<dbReference type="AlphaFoldDB" id="A0A084U3Z1"/>
<proteinExistence type="predicted"/>
<dbReference type="RefSeq" id="WP_036451747.1">
    <property type="nucleotide sequence ID" value="NZ_AWQU01000072.1"/>
</dbReference>
<comment type="caution">
    <text evidence="2">The sequence shown here is derived from an EMBL/GenBank/DDBJ whole genome shotgun (WGS) entry which is preliminary data.</text>
</comment>
<feature type="transmembrane region" description="Helical" evidence="1">
    <location>
        <begin position="12"/>
        <end position="36"/>
    </location>
</feature>
<organism evidence="2 3">
    <name type="scientific">Malacoplasma iowae DK-CPA</name>
    <dbReference type="NCBI Taxonomy" id="1394179"/>
    <lineage>
        <taxon>Bacteria</taxon>
        <taxon>Bacillati</taxon>
        <taxon>Mycoplasmatota</taxon>
        <taxon>Mycoplasmoidales</taxon>
        <taxon>Mycoplasmoidaceae</taxon>
        <taxon>Malacoplasma</taxon>
    </lineage>
</organism>
<keyword evidence="1" id="KW-1133">Transmembrane helix</keyword>
<keyword evidence="1" id="KW-0472">Membrane</keyword>
<accession>A0A084U3Z1</accession>
<name>A0A084U3Z1_MALIO</name>
<evidence type="ECO:0000313" key="3">
    <source>
        <dbReference type="Proteomes" id="UP000028523"/>
    </source>
</evidence>
<feature type="transmembrane region" description="Helical" evidence="1">
    <location>
        <begin position="78"/>
        <end position="99"/>
    </location>
</feature>
<sequence length="116" mass="13040">MKGKFTVLKGFNYLFVIIGFLLILSAAFSYGVALWAPSSFQSTIQGVPIFGSLYTFFVQTLPNSFGDVIDKAKDHQTFYKWSFGISTVLVAIPTLLFIYSKLNKKIKNKILIIIKT</sequence>